<dbReference type="Pfam" id="PF00528">
    <property type="entry name" value="BPD_transp_1"/>
    <property type="match status" value="1"/>
</dbReference>
<evidence type="ECO:0000313" key="10">
    <source>
        <dbReference type="EMBL" id="GLP94840.1"/>
    </source>
</evidence>
<keyword evidence="3" id="KW-1003">Cell membrane</keyword>
<evidence type="ECO:0000256" key="1">
    <source>
        <dbReference type="ARBA" id="ARBA00004651"/>
    </source>
</evidence>
<dbReference type="EMBL" id="BSNC01000001">
    <property type="protein sequence ID" value="GLP94840.1"/>
    <property type="molecule type" value="Genomic_DNA"/>
</dbReference>
<dbReference type="GO" id="GO:0071916">
    <property type="term" value="F:dipeptide transmembrane transporter activity"/>
    <property type="evidence" value="ECO:0007669"/>
    <property type="project" value="TreeGrafter"/>
</dbReference>
<evidence type="ECO:0000256" key="7">
    <source>
        <dbReference type="ARBA" id="ARBA00024202"/>
    </source>
</evidence>
<dbReference type="SUPFAM" id="SSF161098">
    <property type="entry name" value="MetI-like"/>
    <property type="match status" value="1"/>
</dbReference>
<dbReference type="InterPro" id="IPR000515">
    <property type="entry name" value="MetI-like"/>
</dbReference>
<dbReference type="InterPro" id="IPR035906">
    <property type="entry name" value="MetI-like_sf"/>
</dbReference>
<protein>
    <submittedName>
        <fullName evidence="10">Antimicrobial peptide ABC transporter permease SapB</fullName>
    </submittedName>
</protein>
<gene>
    <name evidence="10" type="primary">sapB</name>
    <name evidence="10" type="ORF">GCM10007895_01460</name>
</gene>
<keyword evidence="6 8" id="KW-0472">Membrane</keyword>
<keyword evidence="11" id="KW-1185">Reference proteome</keyword>
<reference evidence="10" key="2">
    <citation type="submission" date="2023-01" db="EMBL/GenBank/DDBJ databases">
        <title>Draft genome sequence of Paraferrimonas sedimenticola strain NBRC 101628.</title>
        <authorList>
            <person name="Sun Q."/>
            <person name="Mori K."/>
        </authorList>
    </citation>
    <scope>NUCLEOTIDE SEQUENCE</scope>
    <source>
        <strain evidence="10">NBRC 101628</strain>
    </source>
</reference>
<accession>A0AA37VWH9</accession>
<dbReference type="PROSITE" id="PS50928">
    <property type="entry name" value="ABC_TM1"/>
    <property type="match status" value="1"/>
</dbReference>
<dbReference type="PANTHER" id="PTHR43163:SF6">
    <property type="entry name" value="DIPEPTIDE TRANSPORT SYSTEM PERMEASE PROTEIN DPPB-RELATED"/>
    <property type="match status" value="1"/>
</dbReference>
<dbReference type="CDD" id="cd06261">
    <property type="entry name" value="TM_PBP2"/>
    <property type="match status" value="1"/>
</dbReference>
<evidence type="ECO:0000313" key="11">
    <source>
        <dbReference type="Proteomes" id="UP001161422"/>
    </source>
</evidence>
<evidence type="ECO:0000256" key="4">
    <source>
        <dbReference type="ARBA" id="ARBA00022692"/>
    </source>
</evidence>
<comment type="similarity">
    <text evidence="7">Belongs to the binding-protein-dependent transport system permease family. OppBC subfamily.</text>
</comment>
<evidence type="ECO:0000256" key="8">
    <source>
        <dbReference type="RuleBase" id="RU363032"/>
    </source>
</evidence>
<feature type="transmembrane region" description="Helical" evidence="8">
    <location>
        <begin position="133"/>
        <end position="156"/>
    </location>
</feature>
<dbReference type="AlphaFoldDB" id="A0AA37VWH9"/>
<feature type="transmembrane region" description="Helical" evidence="8">
    <location>
        <begin position="102"/>
        <end position="121"/>
    </location>
</feature>
<comment type="caution">
    <text evidence="10">The sequence shown here is derived from an EMBL/GenBank/DDBJ whole genome shotgun (WGS) entry which is preliminary data.</text>
</comment>
<evidence type="ECO:0000256" key="5">
    <source>
        <dbReference type="ARBA" id="ARBA00022989"/>
    </source>
</evidence>
<dbReference type="RefSeq" id="WP_095506207.1">
    <property type="nucleotide sequence ID" value="NZ_BSNC01000001.1"/>
</dbReference>
<dbReference type="Proteomes" id="UP001161422">
    <property type="component" value="Unassembled WGS sequence"/>
</dbReference>
<feature type="transmembrane region" description="Helical" evidence="8">
    <location>
        <begin position="9"/>
        <end position="28"/>
    </location>
</feature>
<comment type="subcellular location">
    <subcellularLocation>
        <location evidence="1 8">Cell membrane</location>
        <topology evidence="1 8">Multi-pass membrane protein</topology>
    </subcellularLocation>
</comment>
<keyword evidence="4 8" id="KW-0812">Transmembrane</keyword>
<keyword evidence="2 8" id="KW-0813">Transport</keyword>
<evidence type="ECO:0000259" key="9">
    <source>
        <dbReference type="PROSITE" id="PS50928"/>
    </source>
</evidence>
<dbReference type="GO" id="GO:0005886">
    <property type="term" value="C:plasma membrane"/>
    <property type="evidence" value="ECO:0007669"/>
    <property type="project" value="UniProtKB-SubCell"/>
</dbReference>
<name>A0AA37VWH9_9GAMM</name>
<keyword evidence="5 8" id="KW-1133">Transmembrane helix</keyword>
<evidence type="ECO:0000256" key="2">
    <source>
        <dbReference type="ARBA" id="ARBA00022448"/>
    </source>
</evidence>
<proteinExistence type="inferred from homology"/>
<feature type="transmembrane region" description="Helical" evidence="8">
    <location>
        <begin position="201"/>
        <end position="221"/>
    </location>
</feature>
<organism evidence="10 11">
    <name type="scientific">Paraferrimonas sedimenticola</name>
    <dbReference type="NCBI Taxonomy" id="375674"/>
    <lineage>
        <taxon>Bacteria</taxon>
        <taxon>Pseudomonadati</taxon>
        <taxon>Pseudomonadota</taxon>
        <taxon>Gammaproteobacteria</taxon>
        <taxon>Alteromonadales</taxon>
        <taxon>Ferrimonadaceae</taxon>
        <taxon>Paraferrimonas</taxon>
    </lineage>
</organism>
<evidence type="ECO:0000256" key="3">
    <source>
        <dbReference type="ARBA" id="ARBA00022475"/>
    </source>
</evidence>
<feature type="transmembrane region" description="Helical" evidence="8">
    <location>
        <begin position="263"/>
        <end position="285"/>
    </location>
</feature>
<feature type="domain" description="ABC transmembrane type-1" evidence="9">
    <location>
        <begin position="96"/>
        <end position="328"/>
    </location>
</feature>
<dbReference type="PANTHER" id="PTHR43163">
    <property type="entry name" value="DIPEPTIDE TRANSPORT SYSTEM PERMEASE PROTEIN DPPB-RELATED"/>
    <property type="match status" value="1"/>
</dbReference>
<dbReference type="Gene3D" id="1.10.3720.10">
    <property type="entry name" value="MetI-like"/>
    <property type="match status" value="1"/>
</dbReference>
<feature type="transmembrane region" description="Helical" evidence="8">
    <location>
        <begin position="305"/>
        <end position="327"/>
    </location>
</feature>
<reference evidence="10" key="1">
    <citation type="journal article" date="2014" name="Int. J. Syst. Evol. Microbiol.">
        <title>Complete genome sequence of Corynebacterium casei LMG S-19264T (=DSM 44701T), isolated from a smear-ripened cheese.</title>
        <authorList>
            <consortium name="US DOE Joint Genome Institute (JGI-PGF)"/>
            <person name="Walter F."/>
            <person name="Albersmeier A."/>
            <person name="Kalinowski J."/>
            <person name="Ruckert C."/>
        </authorList>
    </citation>
    <scope>NUCLEOTIDE SEQUENCE</scope>
    <source>
        <strain evidence="10">NBRC 101628</strain>
    </source>
</reference>
<evidence type="ECO:0000256" key="6">
    <source>
        <dbReference type="ARBA" id="ARBA00023136"/>
    </source>
</evidence>
<sequence length="343" mass="37862">MSIYLLRRLNLFLATTMLLFIVVFWVSYQFPGERSYILTGISQPSPEQMVDIEQTYALDSSAPVQFLAYTKARLSGDFGLSVTSQQPVFDEMMSLIPASLELGMMAIIVALALGLPLGVIAAQTRNKLLQNTILALTLGGYSIPVFWLGITLSLWFGLELNLVPVNGRFNLLYPVEPVTGFLLIDTLLSDAPYRIAAFYDALAHLVLPTLTLALLPFTMVVRITRAAMVTVMEQNYIKAAEARGLSALQITLRHSLPNAMLPVLRTFGLMLGTIGTYAIITEVIFSWPGIGAWLVSAIFQRDYPAIQGGVLVTSMFIIFSTITVEVIHHKVNPSSRKELYGIH</sequence>